<dbReference type="GO" id="GO:0015293">
    <property type="term" value="F:symporter activity"/>
    <property type="evidence" value="ECO:0007669"/>
    <property type="project" value="UniProtKB-KW"/>
</dbReference>
<feature type="transmembrane region" description="Helical" evidence="7">
    <location>
        <begin position="111"/>
        <end position="131"/>
    </location>
</feature>
<evidence type="ECO:0000256" key="2">
    <source>
        <dbReference type="ARBA" id="ARBA00022448"/>
    </source>
</evidence>
<dbReference type="GO" id="GO:0005886">
    <property type="term" value="C:plasma membrane"/>
    <property type="evidence" value="ECO:0007669"/>
    <property type="project" value="UniProtKB-SubCell"/>
</dbReference>
<dbReference type="RefSeq" id="WP_277009659.1">
    <property type="nucleotide sequence ID" value="NZ_JALBUR010000001.1"/>
</dbReference>
<sequence>MKKGTEKLTKRMMAALAAGLLFGIAMIALRETLKGNGHEAIWNVLNKVLFADISAEGNEHAIGLFYIIGQLFVRSLQLVIVPMVFTSIVLAMIRIKDASKLGRISRRTIGYFLLTTVIAILLASTVGMGAYNAGLFNQSAAAAIDSTQGTEAANPLMIIINAVPNNLASAFTNNGGVLAIVVVAVMCGLAVNKLRDKVTALPKLCEEVSDIITVVLTFIVNRLGPVAIFCLISRTCASYGISYLKPAMAYVLLTVALLLIVLLFGYGLFVRITTGVKASVFQKRIAKVALFGFSTSSSAATLPLNMKTATEELGVPSEIASFVLPLGMTVNMDGTAIMQVIATLFIAGVSGYHITMPTLILIGLLAIVASVGTPAAPGAGAVILFTILSGVGINNDMALMTYSLILAINRPIEMLVTSLNVVSDTACAMAVAKNENCLDTGSLMDTEEMPAAQTHEPK</sequence>
<keyword evidence="9" id="KW-1185">Reference proteome</keyword>
<dbReference type="PANTHER" id="PTHR42865">
    <property type="entry name" value="PROTON/GLUTAMATE-ASPARTATE SYMPORTER"/>
    <property type="match status" value="1"/>
</dbReference>
<proteinExistence type="predicted"/>
<comment type="subcellular location">
    <subcellularLocation>
        <location evidence="1">Cell membrane</location>
        <topology evidence="1">Multi-pass membrane protein</topology>
    </subcellularLocation>
</comment>
<keyword evidence="4 7" id="KW-0812">Transmembrane</keyword>
<keyword evidence="5 7" id="KW-1133">Transmembrane helix</keyword>
<feature type="transmembrane region" description="Helical" evidence="7">
    <location>
        <begin position="211"/>
        <end position="235"/>
    </location>
</feature>
<accession>A0AB35U109</accession>
<keyword evidence="2" id="KW-0813">Transport</keyword>
<dbReference type="InterPro" id="IPR036458">
    <property type="entry name" value="Na:dicarbo_symporter_sf"/>
</dbReference>
<dbReference type="SUPFAM" id="SSF118215">
    <property type="entry name" value="Proton glutamate symport protein"/>
    <property type="match status" value="1"/>
</dbReference>
<feature type="transmembrane region" description="Helical" evidence="7">
    <location>
        <begin position="171"/>
        <end position="191"/>
    </location>
</feature>
<evidence type="ECO:0000256" key="6">
    <source>
        <dbReference type="ARBA" id="ARBA00023136"/>
    </source>
</evidence>
<gene>
    <name evidence="8" type="ORF">MOZ60_00210</name>
</gene>
<dbReference type="EMBL" id="JALBUR010000001">
    <property type="protein sequence ID" value="MDX8418510.1"/>
    <property type="molecule type" value="Genomic_DNA"/>
</dbReference>
<reference evidence="8 9" key="1">
    <citation type="submission" date="2022-03" db="EMBL/GenBank/DDBJ databases">
        <title>Novel taxa within the pig intestine.</title>
        <authorList>
            <person name="Wylensek D."/>
            <person name="Bishof K."/>
            <person name="Afrizal A."/>
            <person name="Clavel T."/>
        </authorList>
    </citation>
    <scope>NUCLEOTIDE SEQUENCE [LARGE SCALE GENOMIC DNA]</scope>
    <source>
        <strain evidence="8 9">CLA-KB-P133</strain>
    </source>
</reference>
<dbReference type="InterPro" id="IPR001991">
    <property type="entry name" value="Na-dicarboxylate_symporter"/>
</dbReference>
<dbReference type="Proteomes" id="UP001286174">
    <property type="component" value="Unassembled WGS sequence"/>
</dbReference>
<keyword evidence="6 7" id="KW-0472">Membrane</keyword>
<dbReference type="Pfam" id="PF00375">
    <property type="entry name" value="SDF"/>
    <property type="match status" value="1"/>
</dbReference>
<evidence type="ECO:0000256" key="4">
    <source>
        <dbReference type="ARBA" id="ARBA00022692"/>
    </source>
</evidence>
<evidence type="ECO:0000256" key="1">
    <source>
        <dbReference type="ARBA" id="ARBA00004651"/>
    </source>
</evidence>
<evidence type="ECO:0000313" key="8">
    <source>
        <dbReference type="EMBL" id="MDX8418510.1"/>
    </source>
</evidence>
<dbReference type="PRINTS" id="PR00173">
    <property type="entry name" value="EDTRNSPORT"/>
</dbReference>
<feature type="transmembrane region" description="Helical" evidence="7">
    <location>
        <begin position="382"/>
        <end position="408"/>
    </location>
</feature>
<dbReference type="AlphaFoldDB" id="A0AB35U109"/>
<keyword evidence="3" id="KW-1003">Cell membrane</keyword>
<evidence type="ECO:0000256" key="7">
    <source>
        <dbReference type="SAM" id="Phobius"/>
    </source>
</evidence>
<evidence type="ECO:0000256" key="5">
    <source>
        <dbReference type="ARBA" id="ARBA00022989"/>
    </source>
</evidence>
<dbReference type="PANTHER" id="PTHR42865:SF7">
    <property type="entry name" value="PROTON_GLUTAMATE-ASPARTATE SYMPORTER"/>
    <property type="match status" value="1"/>
</dbReference>
<organism evidence="8 9">
    <name type="scientific">Grylomicrobium aquisgranensis</name>
    <dbReference type="NCBI Taxonomy" id="2926318"/>
    <lineage>
        <taxon>Bacteria</taxon>
        <taxon>Bacillati</taxon>
        <taxon>Bacillota</taxon>
        <taxon>Erysipelotrichia</taxon>
        <taxon>Erysipelotrichales</taxon>
        <taxon>Erysipelotrichaceae</taxon>
        <taxon>Grylomicrobium</taxon>
    </lineage>
</organism>
<protein>
    <submittedName>
        <fullName evidence="8">Dicarboxylate/amino acid:cation symporter</fullName>
    </submittedName>
</protein>
<dbReference type="Gene3D" id="1.10.3860.10">
    <property type="entry name" value="Sodium:dicarboxylate symporter"/>
    <property type="match status" value="1"/>
</dbReference>
<evidence type="ECO:0000313" key="9">
    <source>
        <dbReference type="Proteomes" id="UP001286174"/>
    </source>
</evidence>
<feature type="transmembrane region" description="Helical" evidence="7">
    <location>
        <begin position="247"/>
        <end position="273"/>
    </location>
</feature>
<name>A0AB35U109_9FIRM</name>
<feature type="transmembrane region" description="Helical" evidence="7">
    <location>
        <begin position="64"/>
        <end position="90"/>
    </location>
</feature>
<evidence type="ECO:0000256" key="3">
    <source>
        <dbReference type="ARBA" id="ARBA00022475"/>
    </source>
</evidence>
<comment type="caution">
    <text evidence="8">The sequence shown here is derived from an EMBL/GenBank/DDBJ whole genome shotgun (WGS) entry which is preliminary data.</text>
</comment>